<name>A0A4R6J5A9_9ACTN</name>
<dbReference type="RefSeq" id="WP_133805612.1">
    <property type="nucleotide sequence ID" value="NZ_SNWQ01000037.1"/>
</dbReference>
<reference evidence="1 2" key="1">
    <citation type="submission" date="2019-03" db="EMBL/GenBank/DDBJ databases">
        <title>Genomic Encyclopedia of Type Strains, Phase III (KMG-III): the genomes of soil and plant-associated and newly described type strains.</title>
        <authorList>
            <person name="Whitman W."/>
        </authorList>
    </citation>
    <scope>NUCLEOTIDE SEQUENCE [LARGE SCALE GENOMIC DNA]</scope>
    <source>
        <strain evidence="1 2">VKM Ac-2527</strain>
    </source>
</reference>
<dbReference type="Proteomes" id="UP000295388">
    <property type="component" value="Unassembled WGS sequence"/>
</dbReference>
<comment type="caution">
    <text evidence="1">The sequence shown here is derived from an EMBL/GenBank/DDBJ whole genome shotgun (WGS) entry which is preliminary data.</text>
</comment>
<evidence type="ECO:0000313" key="1">
    <source>
        <dbReference type="EMBL" id="TDO30603.1"/>
    </source>
</evidence>
<keyword evidence="2" id="KW-1185">Reference proteome</keyword>
<dbReference type="InterPro" id="IPR006311">
    <property type="entry name" value="TAT_signal"/>
</dbReference>
<dbReference type="AlphaFoldDB" id="A0A4R6J5A9"/>
<sequence length="307" mass="32360">MPDADPPAVEPLARRAFPARIGVLGAAVGAGGLLTRSLLNPADAATNQLLPPAVDLIRPVLAELARDTLNGLTVFAMPGPDAYSRTQGTPSPTPGAMESGATDFMINALDHFVPFPDAIAQPVGAALVTGLADSGLADTGLALPGLSVLPVELRTLDRALAAYLQSDETLPLSFPIAGLLNLMATQVNPLAVNGPHLSPFARLTYAEKAAAFELIERTDSDLVALLDVHFPEPLKASVSGLLKFVGGALLEFATFGAYSEYGVFDKETKALRMRPVSWSLTGYQPDGPVEGWDDFIGYYQGRKEVHD</sequence>
<protein>
    <submittedName>
        <fullName evidence="1">Uncharacterized protein</fullName>
    </submittedName>
</protein>
<organism evidence="1 2">
    <name type="scientific">Kribbella caucasensis</name>
    <dbReference type="NCBI Taxonomy" id="2512215"/>
    <lineage>
        <taxon>Bacteria</taxon>
        <taxon>Bacillati</taxon>
        <taxon>Actinomycetota</taxon>
        <taxon>Actinomycetes</taxon>
        <taxon>Propionibacteriales</taxon>
        <taxon>Kribbellaceae</taxon>
        <taxon>Kribbella</taxon>
    </lineage>
</organism>
<dbReference type="EMBL" id="SNWQ01000037">
    <property type="protein sequence ID" value="TDO30603.1"/>
    <property type="molecule type" value="Genomic_DNA"/>
</dbReference>
<gene>
    <name evidence="1" type="ORF">EV643_13730</name>
</gene>
<evidence type="ECO:0000313" key="2">
    <source>
        <dbReference type="Proteomes" id="UP000295388"/>
    </source>
</evidence>
<accession>A0A4R6J5A9</accession>
<dbReference type="OrthoDB" id="4167826at2"/>
<dbReference type="PROSITE" id="PS51318">
    <property type="entry name" value="TAT"/>
    <property type="match status" value="1"/>
</dbReference>
<proteinExistence type="predicted"/>